<dbReference type="Proteomes" id="UP000831607">
    <property type="component" value="Chromosome"/>
</dbReference>
<name>A0ABY4APG0_9BURK</name>
<dbReference type="EMBL" id="CP063982">
    <property type="protein sequence ID" value="UOD50950.1"/>
    <property type="molecule type" value="Genomic_DNA"/>
</dbReference>
<dbReference type="InterPro" id="IPR013216">
    <property type="entry name" value="Methyltransf_11"/>
</dbReference>
<dbReference type="SUPFAM" id="SSF53335">
    <property type="entry name" value="S-adenosyl-L-methionine-dependent methyltransferases"/>
    <property type="match status" value="1"/>
</dbReference>
<keyword evidence="2" id="KW-0489">Methyltransferase</keyword>
<protein>
    <submittedName>
        <fullName evidence="2">Methyltransferase domain-containing protein</fullName>
    </submittedName>
</protein>
<dbReference type="Pfam" id="PF08241">
    <property type="entry name" value="Methyltransf_11"/>
    <property type="match status" value="1"/>
</dbReference>
<proteinExistence type="predicted"/>
<dbReference type="InterPro" id="IPR029063">
    <property type="entry name" value="SAM-dependent_MTases_sf"/>
</dbReference>
<reference evidence="2 3" key="1">
    <citation type="submission" date="2020-11" db="EMBL/GenBank/DDBJ databases">
        <title>Algicoccus daihaiensis sp.nov., isolated from Daihai Lake in Inner Mongolia.</title>
        <authorList>
            <person name="Kai J."/>
        </authorList>
    </citation>
    <scope>NUCLEOTIDE SEQUENCE [LARGE SCALE GENOMIC DNA]</scope>
    <source>
        <strain evidence="3">f23</strain>
    </source>
</reference>
<dbReference type="RefSeq" id="WP_243479364.1">
    <property type="nucleotide sequence ID" value="NZ_CP063982.1"/>
</dbReference>
<feature type="domain" description="Methyltransferase type 11" evidence="1">
    <location>
        <begin position="74"/>
        <end position="131"/>
    </location>
</feature>
<evidence type="ECO:0000313" key="2">
    <source>
        <dbReference type="EMBL" id="UOD50950.1"/>
    </source>
</evidence>
<evidence type="ECO:0000259" key="1">
    <source>
        <dbReference type="Pfam" id="PF08241"/>
    </source>
</evidence>
<sequence>MSINAQTPIVELQRWFDTPVGRYVHRWEQQRIDDLLVDVFGYRAVQYGLADFNFLAANRMPFKAYAGPRKLNDAQRLGWQASLVCRPEEMPFDTDSIDLLVLPHTLETAGDQHMVLREAHRVLVPEGRLVIAGFNPWSLWGLRARLPWISPWFPAGDEGELSPNRLKDWLKLLSFEIDRGHFGCYAPPCRSQEWLDRFAFMDPAGDRWWPIFGATYVVSAVKRVAGMRLITPVWKRKSQRRSARATAGVASQRQGMR</sequence>
<keyword evidence="2" id="KW-0808">Transferase</keyword>
<dbReference type="GO" id="GO:0032259">
    <property type="term" value="P:methylation"/>
    <property type="evidence" value="ECO:0007669"/>
    <property type="project" value="UniProtKB-KW"/>
</dbReference>
<evidence type="ECO:0000313" key="3">
    <source>
        <dbReference type="Proteomes" id="UP000831607"/>
    </source>
</evidence>
<organism evidence="2 3">
    <name type="scientific">Orrella daihaiensis</name>
    <dbReference type="NCBI Taxonomy" id="2782176"/>
    <lineage>
        <taxon>Bacteria</taxon>
        <taxon>Pseudomonadati</taxon>
        <taxon>Pseudomonadota</taxon>
        <taxon>Betaproteobacteria</taxon>
        <taxon>Burkholderiales</taxon>
        <taxon>Alcaligenaceae</taxon>
        <taxon>Orrella</taxon>
    </lineage>
</organism>
<dbReference type="GO" id="GO:0008168">
    <property type="term" value="F:methyltransferase activity"/>
    <property type="evidence" value="ECO:0007669"/>
    <property type="project" value="UniProtKB-KW"/>
</dbReference>
<keyword evidence="3" id="KW-1185">Reference proteome</keyword>
<accession>A0ABY4APG0</accession>
<dbReference type="Gene3D" id="3.40.50.150">
    <property type="entry name" value="Vaccinia Virus protein VP39"/>
    <property type="match status" value="1"/>
</dbReference>
<gene>
    <name evidence="2" type="ORF">DHf2319_03240</name>
</gene>